<dbReference type="AlphaFoldDB" id="A0A9P4J5M8"/>
<evidence type="ECO:0000313" key="2">
    <source>
        <dbReference type="EMBL" id="KAF2152839.1"/>
    </source>
</evidence>
<evidence type="ECO:0000256" key="1">
    <source>
        <dbReference type="SAM" id="SignalP"/>
    </source>
</evidence>
<evidence type="ECO:0000313" key="3">
    <source>
        <dbReference type="Proteomes" id="UP000799439"/>
    </source>
</evidence>
<keyword evidence="3" id="KW-1185">Reference proteome</keyword>
<protein>
    <submittedName>
        <fullName evidence="2">Uncharacterized protein</fullName>
    </submittedName>
</protein>
<name>A0A9P4J5M8_9PEZI</name>
<comment type="caution">
    <text evidence="2">The sequence shown here is derived from an EMBL/GenBank/DDBJ whole genome shotgun (WGS) entry which is preliminary data.</text>
</comment>
<feature type="chain" id="PRO_5040151473" evidence="1">
    <location>
        <begin position="20"/>
        <end position="159"/>
    </location>
</feature>
<feature type="signal peptide" evidence="1">
    <location>
        <begin position="1"/>
        <end position="19"/>
    </location>
</feature>
<keyword evidence="1" id="KW-0732">Signal</keyword>
<dbReference type="Proteomes" id="UP000799439">
    <property type="component" value="Unassembled WGS sequence"/>
</dbReference>
<reference evidence="2" key="1">
    <citation type="journal article" date="2020" name="Stud. Mycol.">
        <title>101 Dothideomycetes genomes: a test case for predicting lifestyles and emergence of pathogens.</title>
        <authorList>
            <person name="Haridas S."/>
            <person name="Albert R."/>
            <person name="Binder M."/>
            <person name="Bloem J."/>
            <person name="Labutti K."/>
            <person name="Salamov A."/>
            <person name="Andreopoulos B."/>
            <person name="Baker S."/>
            <person name="Barry K."/>
            <person name="Bills G."/>
            <person name="Bluhm B."/>
            <person name="Cannon C."/>
            <person name="Castanera R."/>
            <person name="Culley D."/>
            <person name="Daum C."/>
            <person name="Ezra D."/>
            <person name="Gonzalez J."/>
            <person name="Henrissat B."/>
            <person name="Kuo A."/>
            <person name="Liang C."/>
            <person name="Lipzen A."/>
            <person name="Lutzoni F."/>
            <person name="Magnuson J."/>
            <person name="Mondo S."/>
            <person name="Nolan M."/>
            <person name="Ohm R."/>
            <person name="Pangilinan J."/>
            <person name="Park H.-J."/>
            <person name="Ramirez L."/>
            <person name="Alfaro M."/>
            <person name="Sun H."/>
            <person name="Tritt A."/>
            <person name="Yoshinaga Y."/>
            <person name="Zwiers L.-H."/>
            <person name="Turgeon B."/>
            <person name="Goodwin S."/>
            <person name="Spatafora J."/>
            <person name="Crous P."/>
            <person name="Grigoriev I."/>
        </authorList>
    </citation>
    <scope>NUCLEOTIDE SEQUENCE</scope>
    <source>
        <strain evidence="2">CBS 260.36</strain>
    </source>
</reference>
<accession>A0A9P4J5M8</accession>
<sequence length="159" mass="17240">MQYSTLFLLGASLAATVSAGDAKDAPPYCQPDKTDSFNEFSWADVSDECKANGSGTNCCVTIIQGGPTSWDHPQEGGGTTVSDLQLTMDQQAGKDGQFKISKINHWTCSFPLATSALKNQMVVTPWLDGINRIKATNPTWNIVNAYFNADGNQIYCNYI</sequence>
<dbReference type="EMBL" id="ML996085">
    <property type="protein sequence ID" value="KAF2152839.1"/>
    <property type="molecule type" value="Genomic_DNA"/>
</dbReference>
<proteinExistence type="predicted"/>
<gene>
    <name evidence="2" type="ORF">K461DRAFT_312384</name>
</gene>
<organism evidence="2 3">
    <name type="scientific">Myriangium duriaei CBS 260.36</name>
    <dbReference type="NCBI Taxonomy" id="1168546"/>
    <lineage>
        <taxon>Eukaryota</taxon>
        <taxon>Fungi</taxon>
        <taxon>Dikarya</taxon>
        <taxon>Ascomycota</taxon>
        <taxon>Pezizomycotina</taxon>
        <taxon>Dothideomycetes</taxon>
        <taxon>Dothideomycetidae</taxon>
        <taxon>Myriangiales</taxon>
        <taxon>Myriangiaceae</taxon>
        <taxon>Myriangium</taxon>
    </lineage>
</organism>